<keyword evidence="7 8" id="KW-0472">Membrane</keyword>
<dbReference type="Gene3D" id="1.20.1250.20">
    <property type="entry name" value="MFS general substrate transporter like domains"/>
    <property type="match status" value="1"/>
</dbReference>
<dbReference type="SUPFAM" id="SSF103473">
    <property type="entry name" value="MFS general substrate transporter"/>
    <property type="match status" value="1"/>
</dbReference>
<feature type="transmembrane region" description="Helical" evidence="8">
    <location>
        <begin position="100"/>
        <end position="123"/>
    </location>
</feature>
<dbReference type="InterPro" id="IPR011701">
    <property type="entry name" value="MFS"/>
</dbReference>
<evidence type="ECO:0000256" key="1">
    <source>
        <dbReference type="ARBA" id="ARBA00004651"/>
    </source>
</evidence>
<dbReference type="InterPro" id="IPR036259">
    <property type="entry name" value="MFS_trans_sf"/>
</dbReference>
<name>A0ABV6SB53_9SPHN</name>
<comment type="caution">
    <text evidence="10">The sequence shown here is derived from an EMBL/GenBank/DDBJ whole genome shotgun (WGS) entry which is preliminary data.</text>
</comment>
<dbReference type="PROSITE" id="PS50850">
    <property type="entry name" value="MFS"/>
    <property type="match status" value="1"/>
</dbReference>
<dbReference type="InterPro" id="IPR004638">
    <property type="entry name" value="EmrB-like"/>
</dbReference>
<feature type="transmembrane region" description="Helical" evidence="8">
    <location>
        <begin position="129"/>
        <end position="147"/>
    </location>
</feature>
<gene>
    <name evidence="10" type="ORF">ACFFF8_11885</name>
</gene>
<evidence type="ECO:0000256" key="6">
    <source>
        <dbReference type="ARBA" id="ARBA00022989"/>
    </source>
</evidence>
<dbReference type="Pfam" id="PF07690">
    <property type="entry name" value="MFS_1"/>
    <property type="match status" value="1"/>
</dbReference>
<dbReference type="PANTHER" id="PTHR42718">
    <property type="entry name" value="MAJOR FACILITATOR SUPERFAMILY MULTIDRUG TRANSPORTER MFSC"/>
    <property type="match status" value="1"/>
</dbReference>
<protein>
    <submittedName>
        <fullName evidence="10">DHA2 family efflux MFS transporter permease subunit</fullName>
    </submittedName>
</protein>
<evidence type="ECO:0000256" key="4">
    <source>
        <dbReference type="ARBA" id="ARBA00022475"/>
    </source>
</evidence>
<feature type="transmembrane region" description="Helical" evidence="8">
    <location>
        <begin position="72"/>
        <end position="93"/>
    </location>
</feature>
<feature type="transmembrane region" description="Helical" evidence="8">
    <location>
        <begin position="487"/>
        <end position="512"/>
    </location>
</feature>
<comment type="subcellular location">
    <subcellularLocation>
        <location evidence="1">Cell membrane</location>
        <topology evidence="1">Multi-pass membrane protein</topology>
    </subcellularLocation>
</comment>
<accession>A0ABV6SB53</accession>
<proteinExistence type="inferred from homology"/>
<dbReference type="PANTHER" id="PTHR42718:SF9">
    <property type="entry name" value="MAJOR FACILITATOR SUPERFAMILY MULTIDRUG TRANSPORTER MFSC"/>
    <property type="match status" value="1"/>
</dbReference>
<evidence type="ECO:0000256" key="7">
    <source>
        <dbReference type="ARBA" id="ARBA00023136"/>
    </source>
</evidence>
<evidence type="ECO:0000256" key="8">
    <source>
        <dbReference type="SAM" id="Phobius"/>
    </source>
</evidence>
<dbReference type="InterPro" id="IPR020846">
    <property type="entry name" value="MFS_dom"/>
</dbReference>
<feature type="transmembrane region" description="Helical" evidence="8">
    <location>
        <begin position="326"/>
        <end position="347"/>
    </location>
</feature>
<feature type="transmembrane region" description="Helical" evidence="8">
    <location>
        <begin position="220"/>
        <end position="238"/>
    </location>
</feature>
<evidence type="ECO:0000256" key="5">
    <source>
        <dbReference type="ARBA" id="ARBA00022692"/>
    </source>
</evidence>
<feature type="transmembrane region" description="Helical" evidence="8">
    <location>
        <begin position="31"/>
        <end position="52"/>
    </location>
</feature>
<dbReference type="Proteomes" id="UP001589858">
    <property type="component" value="Unassembled WGS sequence"/>
</dbReference>
<evidence type="ECO:0000259" key="9">
    <source>
        <dbReference type="PROSITE" id="PS50850"/>
    </source>
</evidence>
<feature type="transmembrane region" description="Helical" evidence="8">
    <location>
        <begin position="250"/>
        <end position="270"/>
    </location>
</feature>
<evidence type="ECO:0000313" key="10">
    <source>
        <dbReference type="EMBL" id="MFC0685298.1"/>
    </source>
</evidence>
<feature type="transmembrane region" description="Helical" evidence="8">
    <location>
        <begin position="354"/>
        <end position="373"/>
    </location>
</feature>
<keyword evidence="6 8" id="KW-1133">Transmembrane helix</keyword>
<feature type="domain" description="Major facilitator superfamily (MFS) profile" evidence="9">
    <location>
        <begin position="34"/>
        <end position="508"/>
    </location>
</feature>
<evidence type="ECO:0000256" key="3">
    <source>
        <dbReference type="ARBA" id="ARBA00022448"/>
    </source>
</evidence>
<dbReference type="EMBL" id="JBHLTM010000046">
    <property type="protein sequence ID" value="MFC0685298.1"/>
    <property type="molecule type" value="Genomic_DNA"/>
</dbReference>
<keyword evidence="5 8" id="KW-0812">Transmembrane</keyword>
<feature type="transmembrane region" description="Helical" evidence="8">
    <location>
        <begin position="189"/>
        <end position="208"/>
    </location>
</feature>
<reference evidence="10 11" key="1">
    <citation type="submission" date="2024-09" db="EMBL/GenBank/DDBJ databases">
        <authorList>
            <person name="Sun Q."/>
            <person name="Mori K."/>
        </authorList>
    </citation>
    <scope>NUCLEOTIDE SEQUENCE [LARGE SCALE GENOMIC DNA]</scope>
    <source>
        <strain evidence="10 11">CICC 11035S</strain>
    </source>
</reference>
<evidence type="ECO:0000313" key="11">
    <source>
        <dbReference type="Proteomes" id="UP001589858"/>
    </source>
</evidence>
<comment type="similarity">
    <text evidence="2">Belongs to the major facilitator superfamily. EmrB family.</text>
</comment>
<dbReference type="NCBIfam" id="TIGR00711">
    <property type="entry name" value="efflux_EmrB"/>
    <property type="match status" value="1"/>
</dbReference>
<feature type="transmembrane region" description="Helical" evidence="8">
    <location>
        <begin position="379"/>
        <end position="400"/>
    </location>
</feature>
<sequence>MSQSAAAPRGTGAFSAFTAREPAGPLTGGKLFLAALAIGLGNFLVVLDTSIANVSVSTISGALGVSSTQGTWVITSYAVAEAITVPLTGWLAMRFGAQRVFIACYLAFAVLSVFCGLSTSLGMLVGGRVMLGLVGGPIMPLSQLLLLRVFPPEKATQGTVLWAMTTLVGPVAGPILGGVICDSMRWNDIFLLPAVVAAAGGLLTIFLLKGQPDPRQKASIDKVGFALLVVWVGAFQIMLDEGRNHDWFASPEICALAVIAALGLVAFLIWEITEKNPVVDLKIFRHRGFTASAITFAAGFGAFFANIVILPLWLQQNMGYTSTWAGYATGIMGVLAIASAPAVGAAVNRFDPRLIVSIGLVGLGGMTAWRMGFNQDVTFLQMAIPTLLTGPFMVMLFVPVTGIAMASVKPEEQASAAGLSNFMRTMGGAIATSLVQTGWSDAARENQTELAGAMTSASQTVDSFVAGGMSQDGATATLTSIVESQSVMLATLDMFAVITVCFAFAATLIWLAPKPKGPIDTSGGH</sequence>
<feature type="transmembrane region" description="Helical" evidence="8">
    <location>
        <begin position="291"/>
        <end position="314"/>
    </location>
</feature>
<organism evidence="10 11">
    <name type="scientific">Novosphingobium clariflavum</name>
    <dbReference type="NCBI Taxonomy" id="2029884"/>
    <lineage>
        <taxon>Bacteria</taxon>
        <taxon>Pseudomonadati</taxon>
        <taxon>Pseudomonadota</taxon>
        <taxon>Alphaproteobacteria</taxon>
        <taxon>Sphingomonadales</taxon>
        <taxon>Sphingomonadaceae</taxon>
        <taxon>Novosphingobium</taxon>
    </lineage>
</organism>
<keyword evidence="3" id="KW-0813">Transport</keyword>
<keyword evidence="11" id="KW-1185">Reference proteome</keyword>
<feature type="transmembrane region" description="Helical" evidence="8">
    <location>
        <begin position="159"/>
        <end position="177"/>
    </location>
</feature>
<dbReference type="RefSeq" id="WP_267223592.1">
    <property type="nucleotide sequence ID" value="NZ_JAPCWC010000024.1"/>
</dbReference>
<evidence type="ECO:0000256" key="2">
    <source>
        <dbReference type="ARBA" id="ARBA00008537"/>
    </source>
</evidence>
<keyword evidence="4" id="KW-1003">Cell membrane</keyword>